<protein>
    <recommendedName>
        <fullName evidence="2">VOC domain-containing protein</fullName>
    </recommendedName>
</protein>
<name>A0A9P6PU07_9FUNG</name>
<keyword evidence="4" id="KW-1185">Reference proteome</keyword>
<dbReference type="OrthoDB" id="10249419at2759"/>
<dbReference type="PANTHER" id="PTHR36113">
    <property type="entry name" value="LYASE, PUTATIVE-RELATED-RELATED"/>
    <property type="match status" value="1"/>
</dbReference>
<dbReference type="AlphaFoldDB" id="A0A9P6PU07"/>
<dbReference type="Proteomes" id="UP000807716">
    <property type="component" value="Unassembled WGS sequence"/>
</dbReference>
<sequence>MPATGTPLHLAFSVKSMDISVPFYRHFLGLLGYVQTVENQYYTGFSHKNGSGFDLGFSSASQESPGHVKGNIGFHHLAFNAASNKEVDLIYQAVVKYFEANGGDKVGKILDPPYFLPAYGDNCYAFYFTDPDGLKMEVAAIKQSTTRQFYRHLLVGLLAHSESVQNDFYSGYDSGDFHIGFTPAKPDSPPHVKGHVGLHHLAFHADSKEKVDEVYESLVRFYAQHGGGRDKMGKILDPPQLYPEYGEFYYALYFTDPDGIKLEIGSEGPSEE</sequence>
<dbReference type="PANTHER" id="PTHR36113:SF6">
    <property type="entry name" value="FOSFOMYCIN RESISTANCE PROTEIN FOSX"/>
    <property type="match status" value="1"/>
</dbReference>
<evidence type="ECO:0000259" key="2">
    <source>
        <dbReference type="PROSITE" id="PS51819"/>
    </source>
</evidence>
<feature type="domain" description="VOC" evidence="2">
    <location>
        <begin position="130"/>
        <end position="267"/>
    </location>
</feature>
<dbReference type="SUPFAM" id="SSF54593">
    <property type="entry name" value="Glyoxalase/Bleomycin resistance protein/Dihydroxybiphenyl dioxygenase"/>
    <property type="match status" value="2"/>
</dbReference>
<comment type="caution">
    <text evidence="3">The sequence shown here is derived from an EMBL/GenBank/DDBJ whole genome shotgun (WGS) entry which is preliminary data.</text>
</comment>
<accession>A0A9P6PU07</accession>
<proteinExistence type="predicted"/>
<evidence type="ECO:0000256" key="1">
    <source>
        <dbReference type="ARBA" id="ARBA00022723"/>
    </source>
</evidence>
<dbReference type="GO" id="GO:0046872">
    <property type="term" value="F:metal ion binding"/>
    <property type="evidence" value="ECO:0007669"/>
    <property type="project" value="UniProtKB-KW"/>
</dbReference>
<evidence type="ECO:0000313" key="3">
    <source>
        <dbReference type="EMBL" id="KAG0252499.1"/>
    </source>
</evidence>
<keyword evidence="1" id="KW-0479">Metal-binding</keyword>
<dbReference type="InterPro" id="IPR037523">
    <property type="entry name" value="VOC_core"/>
</dbReference>
<organism evidence="3 4">
    <name type="scientific">Actinomortierella ambigua</name>
    <dbReference type="NCBI Taxonomy" id="1343610"/>
    <lineage>
        <taxon>Eukaryota</taxon>
        <taxon>Fungi</taxon>
        <taxon>Fungi incertae sedis</taxon>
        <taxon>Mucoromycota</taxon>
        <taxon>Mortierellomycotina</taxon>
        <taxon>Mortierellomycetes</taxon>
        <taxon>Mortierellales</taxon>
        <taxon>Mortierellaceae</taxon>
        <taxon>Actinomortierella</taxon>
    </lineage>
</organism>
<dbReference type="Pfam" id="PF00903">
    <property type="entry name" value="Glyoxalase"/>
    <property type="match status" value="2"/>
</dbReference>
<dbReference type="InterPro" id="IPR051332">
    <property type="entry name" value="Fosfomycin_Res_Enzymes"/>
</dbReference>
<gene>
    <name evidence="3" type="ORF">DFQ27_008027</name>
</gene>
<dbReference type="InterPro" id="IPR029068">
    <property type="entry name" value="Glyas_Bleomycin-R_OHBP_Dase"/>
</dbReference>
<dbReference type="PROSITE" id="PS51819">
    <property type="entry name" value="VOC"/>
    <property type="match status" value="1"/>
</dbReference>
<dbReference type="EMBL" id="JAAAJB010000657">
    <property type="protein sequence ID" value="KAG0252499.1"/>
    <property type="molecule type" value="Genomic_DNA"/>
</dbReference>
<dbReference type="InterPro" id="IPR004360">
    <property type="entry name" value="Glyas_Fos-R_dOase_dom"/>
</dbReference>
<reference evidence="3" key="1">
    <citation type="journal article" date="2020" name="Fungal Divers.">
        <title>Resolving the Mortierellaceae phylogeny through synthesis of multi-gene phylogenetics and phylogenomics.</title>
        <authorList>
            <person name="Vandepol N."/>
            <person name="Liber J."/>
            <person name="Desiro A."/>
            <person name="Na H."/>
            <person name="Kennedy M."/>
            <person name="Barry K."/>
            <person name="Grigoriev I.V."/>
            <person name="Miller A.N."/>
            <person name="O'Donnell K."/>
            <person name="Stajich J.E."/>
            <person name="Bonito G."/>
        </authorList>
    </citation>
    <scope>NUCLEOTIDE SEQUENCE</scope>
    <source>
        <strain evidence="3">BC1065</strain>
    </source>
</reference>
<evidence type="ECO:0000313" key="4">
    <source>
        <dbReference type="Proteomes" id="UP000807716"/>
    </source>
</evidence>
<dbReference type="Gene3D" id="3.10.180.10">
    <property type="entry name" value="2,3-Dihydroxybiphenyl 1,2-Dioxygenase, domain 1"/>
    <property type="match status" value="2"/>
</dbReference>